<dbReference type="Gene3D" id="1.20.890.10">
    <property type="entry name" value="cAMP-dependent protein kinase regulatory subunit, dimerization-anchoring domain"/>
    <property type="match status" value="1"/>
</dbReference>
<protein>
    <submittedName>
        <fullName evidence="2">Uncharacterized protein</fullName>
    </submittedName>
</protein>
<sequence length="146" mass="16369">MNPDTAENRVYIQRNRLWLLGEVVVMKLMRDSPEDPIVAALQVLEAERQKPTDSVEPPTPEDAAEAKEYLQKHNVAAMIETWFHSCLENKPEHPLDFSIAHFKKLSPSFRNEDNISTGGHEEGDEGKSTTGENKPAGGDEELMDAL</sequence>
<gene>
    <name evidence="2" type="ORF">BSAL_67345</name>
</gene>
<evidence type="ECO:0000313" key="3">
    <source>
        <dbReference type="Proteomes" id="UP000051952"/>
    </source>
</evidence>
<dbReference type="EMBL" id="CYKH01000450">
    <property type="protein sequence ID" value="CUF92616.1"/>
    <property type="molecule type" value="Genomic_DNA"/>
</dbReference>
<evidence type="ECO:0000256" key="1">
    <source>
        <dbReference type="SAM" id="MobiDB-lite"/>
    </source>
</evidence>
<organism evidence="2 3">
    <name type="scientific">Bodo saltans</name>
    <name type="common">Flagellated protozoan</name>
    <dbReference type="NCBI Taxonomy" id="75058"/>
    <lineage>
        <taxon>Eukaryota</taxon>
        <taxon>Discoba</taxon>
        <taxon>Euglenozoa</taxon>
        <taxon>Kinetoplastea</taxon>
        <taxon>Metakinetoplastina</taxon>
        <taxon>Eubodonida</taxon>
        <taxon>Bodonidae</taxon>
        <taxon>Bodo</taxon>
    </lineage>
</organism>
<dbReference type="SUPFAM" id="SSF47391">
    <property type="entry name" value="Dimerization-anchoring domain of cAMP-dependent PK regulatory subunit"/>
    <property type="match status" value="1"/>
</dbReference>
<dbReference type="Proteomes" id="UP000051952">
    <property type="component" value="Unassembled WGS sequence"/>
</dbReference>
<keyword evidence="3" id="KW-1185">Reference proteome</keyword>
<proteinExistence type="predicted"/>
<evidence type="ECO:0000313" key="2">
    <source>
        <dbReference type="EMBL" id="CUF92616.1"/>
    </source>
</evidence>
<dbReference type="VEuPathDB" id="TriTrypDB:BSAL_67345"/>
<accession>A0A0S4IQ46</accession>
<name>A0A0S4IQ46_BODSA</name>
<dbReference type="AlphaFoldDB" id="A0A0S4IQ46"/>
<reference evidence="3" key="1">
    <citation type="submission" date="2015-09" db="EMBL/GenBank/DDBJ databases">
        <authorList>
            <consortium name="Pathogen Informatics"/>
        </authorList>
    </citation>
    <scope>NUCLEOTIDE SEQUENCE [LARGE SCALE GENOMIC DNA]</scope>
    <source>
        <strain evidence="3">Lake Konstanz</strain>
    </source>
</reference>
<feature type="region of interest" description="Disordered" evidence="1">
    <location>
        <begin position="108"/>
        <end position="146"/>
    </location>
</feature>